<proteinExistence type="predicted"/>
<sequence length="114" mass="11479">MAYTNTALTTAVTAVKNAATYISLHTADPGTTGASEVTGGTYARKATTWGSVTNGSVTGSEVTLDIPSGTTITHWGLWTLASGGTFYYGGALAASESYGSNGTYAATPTLNAIN</sequence>
<reference evidence="2" key="1">
    <citation type="journal article" date="2019" name="Int. J. Syst. Evol. Microbiol.">
        <title>The Global Catalogue of Microorganisms (GCM) 10K type strain sequencing project: providing services to taxonomists for standard genome sequencing and annotation.</title>
        <authorList>
            <consortium name="The Broad Institute Genomics Platform"/>
            <consortium name="The Broad Institute Genome Sequencing Center for Infectious Disease"/>
            <person name="Wu L."/>
            <person name="Ma J."/>
        </authorList>
    </citation>
    <scope>NUCLEOTIDE SEQUENCE [LARGE SCALE GENOMIC DNA]</scope>
    <source>
        <strain evidence="2">CCM 8391</strain>
    </source>
</reference>
<protein>
    <submittedName>
        <fullName evidence="1">Uncharacterized protein</fullName>
    </submittedName>
</protein>
<accession>A0ABW1J7Y5</accession>
<name>A0ABW1J7Y5_9PSEU</name>
<dbReference type="InterPro" id="IPR056908">
    <property type="entry name" value="Gp80-like"/>
</dbReference>
<dbReference type="EMBL" id="JBHSQW010000044">
    <property type="protein sequence ID" value="MFC5996959.1"/>
    <property type="molecule type" value="Genomic_DNA"/>
</dbReference>
<comment type="caution">
    <text evidence="1">The sequence shown here is derived from an EMBL/GenBank/DDBJ whole genome shotgun (WGS) entry which is preliminary data.</text>
</comment>
<dbReference type="Proteomes" id="UP001596302">
    <property type="component" value="Unassembled WGS sequence"/>
</dbReference>
<dbReference type="Pfam" id="PF23140">
    <property type="entry name" value="Gp80"/>
    <property type="match status" value="1"/>
</dbReference>
<evidence type="ECO:0000313" key="1">
    <source>
        <dbReference type="EMBL" id="MFC5996959.1"/>
    </source>
</evidence>
<organism evidence="1 2">
    <name type="scientific">Pseudonocardia hispaniensis</name>
    <dbReference type="NCBI Taxonomy" id="904933"/>
    <lineage>
        <taxon>Bacteria</taxon>
        <taxon>Bacillati</taxon>
        <taxon>Actinomycetota</taxon>
        <taxon>Actinomycetes</taxon>
        <taxon>Pseudonocardiales</taxon>
        <taxon>Pseudonocardiaceae</taxon>
        <taxon>Pseudonocardia</taxon>
    </lineage>
</organism>
<keyword evidence="2" id="KW-1185">Reference proteome</keyword>
<dbReference type="RefSeq" id="WP_379587840.1">
    <property type="nucleotide sequence ID" value="NZ_JBHSQW010000044.1"/>
</dbReference>
<evidence type="ECO:0000313" key="2">
    <source>
        <dbReference type="Proteomes" id="UP001596302"/>
    </source>
</evidence>
<gene>
    <name evidence="1" type="ORF">ACFQE5_22365</name>
</gene>